<comment type="caution">
    <text evidence="1">The sequence shown here is derived from an EMBL/GenBank/DDBJ whole genome shotgun (WGS) entry which is preliminary data.</text>
</comment>
<gene>
    <name evidence="1" type="ORF">AVEN_207843_1</name>
</gene>
<reference evidence="1 2" key="1">
    <citation type="journal article" date="2019" name="Sci. Rep.">
        <title>Orb-weaving spider Araneus ventricosus genome elucidates the spidroin gene catalogue.</title>
        <authorList>
            <person name="Kono N."/>
            <person name="Nakamura H."/>
            <person name="Ohtoshi R."/>
            <person name="Moran D.A.P."/>
            <person name="Shinohara A."/>
            <person name="Yoshida Y."/>
            <person name="Fujiwara M."/>
            <person name="Mori M."/>
            <person name="Tomita M."/>
            <person name="Arakawa K."/>
        </authorList>
    </citation>
    <scope>NUCLEOTIDE SEQUENCE [LARGE SCALE GENOMIC DNA]</scope>
</reference>
<sequence>MRMLALSTLKLSKEPYLYNTYFSRKMQYERYDVKPAKKNNVLLNIAQLQTMMNELPLRSPDLTSLDFFPLYLTKLVYRKPVTSLSDLLIRLDDAFAYVDTASVESCTFSNNTARHTVVLI</sequence>
<keyword evidence="2" id="KW-1185">Reference proteome</keyword>
<protein>
    <submittedName>
        <fullName evidence="1">Uncharacterized protein</fullName>
    </submittedName>
</protein>
<dbReference type="AlphaFoldDB" id="A0A4Y2T2K9"/>
<accession>A0A4Y2T2K9</accession>
<dbReference type="EMBL" id="BGPR01025710">
    <property type="protein sequence ID" value="GBN94832.1"/>
    <property type="molecule type" value="Genomic_DNA"/>
</dbReference>
<evidence type="ECO:0000313" key="2">
    <source>
        <dbReference type="Proteomes" id="UP000499080"/>
    </source>
</evidence>
<organism evidence="1 2">
    <name type="scientific">Araneus ventricosus</name>
    <name type="common">Orbweaver spider</name>
    <name type="synonym">Epeira ventricosa</name>
    <dbReference type="NCBI Taxonomy" id="182803"/>
    <lineage>
        <taxon>Eukaryota</taxon>
        <taxon>Metazoa</taxon>
        <taxon>Ecdysozoa</taxon>
        <taxon>Arthropoda</taxon>
        <taxon>Chelicerata</taxon>
        <taxon>Arachnida</taxon>
        <taxon>Araneae</taxon>
        <taxon>Araneomorphae</taxon>
        <taxon>Entelegynae</taxon>
        <taxon>Araneoidea</taxon>
        <taxon>Araneidae</taxon>
        <taxon>Araneus</taxon>
    </lineage>
</organism>
<evidence type="ECO:0000313" key="1">
    <source>
        <dbReference type="EMBL" id="GBN94832.1"/>
    </source>
</evidence>
<dbReference type="Proteomes" id="UP000499080">
    <property type="component" value="Unassembled WGS sequence"/>
</dbReference>
<name>A0A4Y2T2K9_ARAVE</name>
<proteinExistence type="predicted"/>